<dbReference type="SMART" id="SM00530">
    <property type="entry name" value="HTH_XRE"/>
    <property type="match status" value="1"/>
</dbReference>
<feature type="region of interest" description="Disordered" evidence="1">
    <location>
        <begin position="542"/>
        <end position="565"/>
    </location>
</feature>
<dbReference type="Gene3D" id="3.40.50.300">
    <property type="entry name" value="P-loop containing nucleotide triphosphate hydrolases"/>
    <property type="match status" value="1"/>
</dbReference>
<evidence type="ECO:0000256" key="1">
    <source>
        <dbReference type="SAM" id="MobiDB-lite"/>
    </source>
</evidence>
<dbReference type="Pfam" id="PF00931">
    <property type="entry name" value="NB-ARC"/>
    <property type="match status" value="1"/>
</dbReference>
<dbReference type="PRINTS" id="PR00364">
    <property type="entry name" value="DISEASERSIST"/>
</dbReference>
<organism evidence="3 4">
    <name type="scientific">Ktedonospora formicarum</name>
    <dbReference type="NCBI Taxonomy" id="2778364"/>
    <lineage>
        <taxon>Bacteria</taxon>
        <taxon>Bacillati</taxon>
        <taxon>Chloroflexota</taxon>
        <taxon>Ktedonobacteria</taxon>
        <taxon>Ktedonobacterales</taxon>
        <taxon>Ktedonobacteraceae</taxon>
        <taxon>Ktedonospora</taxon>
    </lineage>
</organism>
<dbReference type="Gene3D" id="1.10.260.40">
    <property type="entry name" value="lambda repressor-like DNA-binding domains"/>
    <property type="match status" value="1"/>
</dbReference>
<dbReference type="AlphaFoldDB" id="A0A8J3I9W2"/>
<dbReference type="GO" id="GO:0003677">
    <property type="term" value="F:DNA binding"/>
    <property type="evidence" value="ECO:0007669"/>
    <property type="project" value="InterPro"/>
</dbReference>
<dbReference type="Pfam" id="PF25000">
    <property type="entry name" value="DUF7779"/>
    <property type="match status" value="1"/>
</dbReference>
<name>A0A8J3I9W2_9CHLR</name>
<feature type="compositionally biased region" description="Polar residues" evidence="1">
    <location>
        <begin position="542"/>
        <end position="554"/>
    </location>
</feature>
<evidence type="ECO:0000259" key="2">
    <source>
        <dbReference type="PROSITE" id="PS50943"/>
    </source>
</evidence>
<dbReference type="PROSITE" id="PS50943">
    <property type="entry name" value="HTH_CROC1"/>
    <property type="match status" value="1"/>
</dbReference>
<dbReference type="Proteomes" id="UP000612362">
    <property type="component" value="Unassembled WGS sequence"/>
</dbReference>
<dbReference type="EMBL" id="BNJF01000006">
    <property type="protein sequence ID" value="GHO49898.1"/>
    <property type="molecule type" value="Genomic_DNA"/>
</dbReference>
<gene>
    <name evidence="3" type="ORF">KSX_80610</name>
</gene>
<comment type="caution">
    <text evidence="3">The sequence shown here is derived from an EMBL/GenBank/DDBJ whole genome shotgun (WGS) entry which is preliminary data.</text>
</comment>
<dbReference type="CDD" id="cd00093">
    <property type="entry name" value="HTH_XRE"/>
    <property type="match status" value="1"/>
</dbReference>
<dbReference type="SUPFAM" id="SSF52540">
    <property type="entry name" value="P-loop containing nucleoside triphosphate hydrolases"/>
    <property type="match status" value="1"/>
</dbReference>
<evidence type="ECO:0000313" key="4">
    <source>
        <dbReference type="Proteomes" id="UP000612362"/>
    </source>
</evidence>
<dbReference type="Pfam" id="PF01381">
    <property type="entry name" value="HTH_3"/>
    <property type="match status" value="1"/>
</dbReference>
<dbReference type="InterPro" id="IPR010982">
    <property type="entry name" value="Lambda_DNA-bd_dom_sf"/>
</dbReference>
<dbReference type="InterPro" id="IPR002182">
    <property type="entry name" value="NB-ARC"/>
</dbReference>
<protein>
    <recommendedName>
        <fullName evidence="2">HTH cro/C1-type domain-containing protein</fullName>
    </recommendedName>
</protein>
<keyword evidence="4" id="KW-1185">Reference proteome</keyword>
<dbReference type="SUPFAM" id="SSF47413">
    <property type="entry name" value="lambda repressor-like DNA-binding domains"/>
    <property type="match status" value="1"/>
</dbReference>
<sequence length="565" mass="64484">MNQVRKNVMNQSLRSEREKHGWSRAYVAEQLDLADPKTLGRWERGVSSPSAQFVRKLCLLFEKSKEELGLAPIEKQSACINARHSLFWNVPYRRNPFFTGRQELLTHISTILHTHNEMTSISALALGGMGGIGKTQTVVEYVYRFRNVYRLIIWIQADTHESLVTDCKRIVNALHLRQHEQESVCDTLKQWLRNQDEWLVILDNVVNLDVINKVIPVEATGHILLTTQRSSLGEVAQYILLHGFTPEEGALFLLRRIQGRASTRKWCAREIKAAHTLSWLVSGLPLALDQAGTYIEEIGCQITRYLAMYQQYPAMLLHRRGESRLDHPDSVGTMLTLICDELEKSSPATREILRFCAFLHPDTLPEELVLESLTHISRGNANSPLLYEEALSILRRSSLIQVCPETQMLTVHPLVQIIVKASMDPQEQRRWVETIVHILSHFFLDTQVSKRASFYQRYSLQLQACMVLITLWNITSPITRQLRECINEHFSGPMQLIEPESTHHLGYMLPGHMEQNTHEQDDDCPCFRPPDSFECKNGSTWSIGQGVSPLSSLESAKRTGETGAS</sequence>
<dbReference type="InterPro" id="IPR056681">
    <property type="entry name" value="DUF7779"/>
</dbReference>
<accession>A0A8J3I9W2</accession>
<dbReference type="GO" id="GO:0043531">
    <property type="term" value="F:ADP binding"/>
    <property type="evidence" value="ECO:0007669"/>
    <property type="project" value="InterPro"/>
</dbReference>
<dbReference type="PANTHER" id="PTHR35205:SF1">
    <property type="entry name" value="ZU5 DOMAIN-CONTAINING PROTEIN"/>
    <property type="match status" value="1"/>
</dbReference>
<feature type="domain" description="HTH cro/C1-type" evidence="2">
    <location>
        <begin position="13"/>
        <end position="68"/>
    </location>
</feature>
<proteinExistence type="predicted"/>
<feature type="compositionally biased region" description="Basic and acidic residues" evidence="1">
    <location>
        <begin position="555"/>
        <end position="565"/>
    </location>
</feature>
<dbReference type="InterPro" id="IPR001387">
    <property type="entry name" value="Cro/C1-type_HTH"/>
</dbReference>
<dbReference type="PANTHER" id="PTHR35205">
    <property type="entry name" value="NB-ARC AND TPR DOMAIN PROTEIN"/>
    <property type="match status" value="1"/>
</dbReference>
<dbReference type="InterPro" id="IPR027417">
    <property type="entry name" value="P-loop_NTPase"/>
</dbReference>
<reference evidence="3" key="1">
    <citation type="submission" date="2020-10" db="EMBL/GenBank/DDBJ databases">
        <title>Taxonomic study of unclassified bacteria belonging to the class Ktedonobacteria.</title>
        <authorList>
            <person name="Yabe S."/>
            <person name="Wang C.M."/>
            <person name="Zheng Y."/>
            <person name="Sakai Y."/>
            <person name="Cavaletti L."/>
            <person name="Monciardini P."/>
            <person name="Donadio S."/>
        </authorList>
    </citation>
    <scope>NUCLEOTIDE SEQUENCE</scope>
    <source>
        <strain evidence="3">SOSP1-1</strain>
    </source>
</reference>
<evidence type="ECO:0000313" key="3">
    <source>
        <dbReference type="EMBL" id="GHO49898.1"/>
    </source>
</evidence>